<keyword evidence="14" id="KW-0238">DNA-binding</keyword>
<dbReference type="InterPro" id="IPR052498">
    <property type="entry name" value="E3_ubiq-protein_ligase_RNF138"/>
</dbReference>
<evidence type="ECO:0000256" key="12">
    <source>
        <dbReference type="ARBA" id="ARBA00022833"/>
    </source>
</evidence>
<dbReference type="Pfam" id="PF05605">
    <property type="entry name" value="zf-Di19"/>
    <property type="match status" value="1"/>
</dbReference>
<comment type="subcellular location">
    <subcellularLocation>
        <location evidence="2">Chromosome</location>
    </subcellularLocation>
</comment>
<dbReference type="EMBL" id="JAFDVH010000024">
    <property type="protein sequence ID" value="KAG7455191.1"/>
    <property type="molecule type" value="Genomic_DNA"/>
</dbReference>
<dbReference type="AlphaFoldDB" id="A0A9D3T080"/>
<dbReference type="GO" id="GO:0005634">
    <property type="term" value="C:nucleus"/>
    <property type="evidence" value="ECO:0007669"/>
    <property type="project" value="TreeGrafter"/>
</dbReference>
<dbReference type="OrthoDB" id="7873042at2759"/>
<organism evidence="22 23">
    <name type="scientific">Megalops atlanticus</name>
    <name type="common">Tarpon</name>
    <name type="synonym">Clupea gigantea</name>
    <dbReference type="NCBI Taxonomy" id="7932"/>
    <lineage>
        <taxon>Eukaryota</taxon>
        <taxon>Metazoa</taxon>
        <taxon>Chordata</taxon>
        <taxon>Craniata</taxon>
        <taxon>Vertebrata</taxon>
        <taxon>Euteleostomi</taxon>
        <taxon>Actinopterygii</taxon>
        <taxon>Neopterygii</taxon>
        <taxon>Teleostei</taxon>
        <taxon>Elopiformes</taxon>
        <taxon>Megalopidae</taxon>
        <taxon>Megalops</taxon>
    </lineage>
</organism>
<evidence type="ECO:0000256" key="8">
    <source>
        <dbReference type="ARBA" id="ARBA00022723"/>
    </source>
</evidence>
<name>A0A9D3T080_MEGAT</name>
<evidence type="ECO:0000256" key="13">
    <source>
        <dbReference type="ARBA" id="ARBA00022843"/>
    </source>
</evidence>
<evidence type="ECO:0000256" key="7">
    <source>
        <dbReference type="ARBA" id="ARBA00022687"/>
    </source>
</evidence>
<dbReference type="Pfam" id="PF13923">
    <property type="entry name" value="zf-C3HC4_2"/>
    <property type="match status" value="1"/>
</dbReference>
<dbReference type="InterPro" id="IPR034734">
    <property type="entry name" value="ZF_C2HC_RNF"/>
</dbReference>
<reference evidence="22" key="1">
    <citation type="submission" date="2021-01" db="EMBL/GenBank/DDBJ databases">
        <authorList>
            <person name="Zahm M."/>
            <person name="Roques C."/>
            <person name="Cabau C."/>
            <person name="Klopp C."/>
            <person name="Donnadieu C."/>
            <person name="Jouanno E."/>
            <person name="Lampietro C."/>
            <person name="Louis A."/>
            <person name="Herpin A."/>
            <person name="Echchiki A."/>
            <person name="Berthelot C."/>
            <person name="Parey E."/>
            <person name="Roest-Crollius H."/>
            <person name="Braasch I."/>
            <person name="Postlethwait J."/>
            <person name="Bobe J."/>
            <person name="Montfort J."/>
            <person name="Bouchez O."/>
            <person name="Begum T."/>
            <person name="Mejri S."/>
            <person name="Adams A."/>
            <person name="Chen W.-J."/>
            <person name="Guiguen Y."/>
        </authorList>
    </citation>
    <scope>NUCLEOTIDE SEQUENCE</scope>
    <source>
        <strain evidence="22">YG-15Mar2019-1</strain>
        <tissue evidence="22">Brain</tissue>
    </source>
</reference>
<sequence>MWNSSATNSWGPLNVMDSAGLGNRANEDGPVDDSSGEFDCPICQDVLKTPIRTRSCRHVFCRSCFETAVRTQGPHCPMCRGPVSEREKKAQDVVERMRETRGPCRACGASSLLSRMRSHYKHCRTYIEEYGPPSNAQSMLGDQQDRANDSAQTPPPARIYTVHVQHPSSVIGSSTAVYSCPYCQQQDLSDMALVQHCVGSHTGDPSRVVCPICASTSFGDPSYCSRNFIGHLTARHRFSYDIYMNVREDEDTQLHLAVQQSIMQAFERTITP</sequence>
<accession>A0A9D3T080</accession>
<dbReference type="InterPro" id="IPR013083">
    <property type="entry name" value="Znf_RING/FYVE/PHD"/>
</dbReference>
<dbReference type="GO" id="GO:0010792">
    <property type="term" value="P:DNA double-strand break processing involved in repair via single-strand annealing"/>
    <property type="evidence" value="ECO:0007669"/>
    <property type="project" value="TreeGrafter"/>
</dbReference>
<keyword evidence="5" id="KW-0158">Chromosome</keyword>
<evidence type="ECO:0000256" key="15">
    <source>
        <dbReference type="ARBA" id="ARBA00023204"/>
    </source>
</evidence>
<evidence type="ECO:0000256" key="11">
    <source>
        <dbReference type="ARBA" id="ARBA00022786"/>
    </source>
</evidence>
<comment type="caution">
    <text evidence="22">The sequence shown here is derived from an EMBL/GenBank/DDBJ whole genome shotgun (WGS) entry which is preliminary data.</text>
</comment>
<dbReference type="PANTHER" id="PTHR46968">
    <property type="entry name" value="E3 UBIQUITIN-PROTEIN LIGASE RNF138"/>
    <property type="match status" value="1"/>
</dbReference>
<evidence type="ECO:0000256" key="19">
    <source>
        <dbReference type="PROSITE-ProRule" id="PRU00175"/>
    </source>
</evidence>
<evidence type="ECO:0000259" key="21">
    <source>
        <dbReference type="PROSITE" id="PS50089"/>
    </source>
</evidence>
<keyword evidence="12" id="KW-0862">Zinc</keyword>
<dbReference type="EC" id="2.3.2.27" evidence="4"/>
<gene>
    <name evidence="22" type="ORF">MATL_G00253890</name>
</gene>
<evidence type="ECO:0000256" key="14">
    <source>
        <dbReference type="ARBA" id="ARBA00023125"/>
    </source>
</evidence>
<evidence type="ECO:0000256" key="1">
    <source>
        <dbReference type="ARBA" id="ARBA00000900"/>
    </source>
</evidence>
<evidence type="ECO:0000313" key="23">
    <source>
        <dbReference type="Proteomes" id="UP001046870"/>
    </source>
</evidence>
<evidence type="ECO:0000256" key="2">
    <source>
        <dbReference type="ARBA" id="ARBA00004286"/>
    </source>
</evidence>
<evidence type="ECO:0000256" key="9">
    <source>
        <dbReference type="ARBA" id="ARBA00022763"/>
    </source>
</evidence>
<evidence type="ECO:0000256" key="5">
    <source>
        <dbReference type="ARBA" id="ARBA00022454"/>
    </source>
</evidence>
<dbReference type="InterPro" id="IPR001841">
    <property type="entry name" value="Znf_RING"/>
</dbReference>
<keyword evidence="23" id="KW-1185">Reference proteome</keyword>
<evidence type="ECO:0000256" key="4">
    <source>
        <dbReference type="ARBA" id="ARBA00012483"/>
    </source>
</evidence>
<dbReference type="Proteomes" id="UP001046870">
    <property type="component" value="Chromosome 24"/>
</dbReference>
<evidence type="ECO:0000313" key="22">
    <source>
        <dbReference type="EMBL" id="KAG7455191.1"/>
    </source>
</evidence>
<evidence type="ECO:0000256" key="20">
    <source>
        <dbReference type="SAM" id="MobiDB-lite"/>
    </source>
</evidence>
<evidence type="ECO:0000256" key="17">
    <source>
        <dbReference type="ARBA" id="ARBA00041476"/>
    </source>
</evidence>
<dbReference type="Pfam" id="PF18574">
    <property type="entry name" value="zf_C2HC_14"/>
    <property type="match status" value="1"/>
</dbReference>
<dbReference type="Gene3D" id="3.30.40.10">
    <property type="entry name" value="Zinc/RING finger domain, C3HC4 (zinc finger)"/>
    <property type="match status" value="1"/>
</dbReference>
<feature type="region of interest" description="Disordered" evidence="20">
    <location>
        <begin position="134"/>
        <end position="155"/>
    </location>
</feature>
<feature type="domain" description="RING-type" evidence="21">
    <location>
        <begin position="40"/>
        <end position="80"/>
    </location>
</feature>
<dbReference type="GO" id="GO:0003697">
    <property type="term" value="F:single-stranded DNA binding"/>
    <property type="evidence" value="ECO:0007669"/>
    <property type="project" value="TreeGrafter"/>
</dbReference>
<dbReference type="SUPFAM" id="SSF57850">
    <property type="entry name" value="RING/U-box"/>
    <property type="match status" value="1"/>
</dbReference>
<dbReference type="InterPro" id="IPR008598">
    <property type="entry name" value="Di19_Zn-bd"/>
</dbReference>
<evidence type="ECO:0000256" key="16">
    <source>
        <dbReference type="ARBA" id="ARBA00039332"/>
    </source>
</evidence>
<dbReference type="CDD" id="cd16544">
    <property type="entry name" value="RING-HC_RNF138"/>
    <property type="match status" value="1"/>
</dbReference>
<evidence type="ECO:0000256" key="6">
    <source>
        <dbReference type="ARBA" id="ARBA00022679"/>
    </source>
</evidence>
<dbReference type="GO" id="GO:0008270">
    <property type="term" value="F:zinc ion binding"/>
    <property type="evidence" value="ECO:0007669"/>
    <property type="project" value="UniProtKB-KW"/>
</dbReference>
<keyword evidence="10 19" id="KW-0863">Zinc-finger</keyword>
<dbReference type="GO" id="GO:0035861">
    <property type="term" value="C:site of double-strand break"/>
    <property type="evidence" value="ECO:0007669"/>
    <property type="project" value="TreeGrafter"/>
</dbReference>
<dbReference type="PROSITE" id="PS50089">
    <property type="entry name" value="ZF_RING_2"/>
    <property type="match status" value="1"/>
</dbReference>
<keyword evidence="9" id="KW-0227">DNA damage</keyword>
<dbReference type="GO" id="GO:0000724">
    <property type="term" value="P:double-strand break repair via homologous recombination"/>
    <property type="evidence" value="ECO:0007669"/>
    <property type="project" value="TreeGrafter"/>
</dbReference>
<dbReference type="SMART" id="SM00184">
    <property type="entry name" value="RING"/>
    <property type="match status" value="1"/>
</dbReference>
<evidence type="ECO:0000256" key="10">
    <source>
        <dbReference type="ARBA" id="ARBA00022771"/>
    </source>
</evidence>
<evidence type="ECO:0000256" key="3">
    <source>
        <dbReference type="ARBA" id="ARBA00004906"/>
    </source>
</evidence>
<comment type="catalytic activity">
    <reaction evidence="1">
        <text>S-ubiquitinyl-[E2 ubiquitin-conjugating enzyme]-L-cysteine + [acceptor protein]-L-lysine = [E2 ubiquitin-conjugating enzyme]-L-cysteine + N(6)-ubiquitinyl-[acceptor protein]-L-lysine.</text>
        <dbReference type="EC" id="2.3.2.27"/>
    </reaction>
</comment>
<proteinExistence type="predicted"/>
<protein>
    <recommendedName>
        <fullName evidence="16">E3 ubiquitin-protein ligase RNF138</fullName>
        <ecNumber evidence="4">2.3.2.27</ecNumber>
    </recommendedName>
    <alternativeName>
        <fullName evidence="18">RING finger protein 138</fullName>
    </alternativeName>
    <alternativeName>
        <fullName evidence="17">RING-type E3 ubiquitin transferase RNF138</fullName>
    </alternativeName>
</protein>
<dbReference type="GO" id="GO:0061630">
    <property type="term" value="F:ubiquitin protein ligase activity"/>
    <property type="evidence" value="ECO:0007669"/>
    <property type="project" value="UniProtKB-EC"/>
</dbReference>
<dbReference type="FunFam" id="3.30.40.10:FF:000267">
    <property type="entry name" value="E3 ubiquitin-protein ligase RNF138 isoform X1"/>
    <property type="match status" value="1"/>
</dbReference>
<dbReference type="PANTHER" id="PTHR46968:SF2">
    <property type="entry name" value="E3 UBIQUITIN-PROTEIN LIGASE RNF138"/>
    <property type="match status" value="1"/>
</dbReference>
<keyword evidence="15" id="KW-0234">DNA repair</keyword>
<keyword evidence="6" id="KW-0808">Transferase</keyword>
<keyword evidence="7" id="KW-0879">Wnt signaling pathway</keyword>
<keyword evidence="11" id="KW-0833">Ubl conjugation pathway</keyword>
<comment type="pathway">
    <text evidence="3">Protein modification; protein ubiquitination.</text>
</comment>
<keyword evidence="8" id="KW-0479">Metal-binding</keyword>
<dbReference type="GO" id="GO:0016055">
    <property type="term" value="P:Wnt signaling pathway"/>
    <property type="evidence" value="ECO:0007669"/>
    <property type="project" value="UniProtKB-KW"/>
</dbReference>
<evidence type="ECO:0000256" key="18">
    <source>
        <dbReference type="ARBA" id="ARBA00041652"/>
    </source>
</evidence>
<keyword evidence="13" id="KW-0832">Ubl conjugation</keyword>